<dbReference type="PROSITE" id="PS50240">
    <property type="entry name" value="TRYPSIN_DOM"/>
    <property type="match status" value="2"/>
</dbReference>
<feature type="domain" description="Peptidase S1" evidence="5">
    <location>
        <begin position="28"/>
        <end position="295"/>
    </location>
</feature>
<feature type="chain" id="PRO_5007526717" evidence="4">
    <location>
        <begin position="22"/>
        <end position="759"/>
    </location>
</feature>
<dbReference type="InterPro" id="IPR001254">
    <property type="entry name" value="Trypsin_dom"/>
</dbReference>
<keyword evidence="1 3" id="KW-1015">Disulfide bond</keyword>
<dbReference type="AlphaFoldDB" id="A0A146KSZ2"/>
<feature type="domain" description="Sushi" evidence="6">
    <location>
        <begin position="311"/>
        <end position="382"/>
    </location>
</feature>
<dbReference type="GO" id="GO:0006508">
    <property type="term" value="P:proteolysis"/>
    <property type="evidence" value="ECO:0007669"/>
    <property type="project" value="InterPro"/>
</dbReference>
<dbReference type="InterPro" id="IPR043504">
    <property type="entry name" value="Peptidase_S1_PA_chymotrypsin"/>
</dbReference>
<dbReference type="Pfam" id="PF00089">
    <property type="entry name" value="Trypsin"/>
    <property type="match status" value="2"/>
</dbReference>
<reference evidence="7" key="1">
    <citation type="journal article" date="2016" name="Gigascience">
        <title>De novo construction of an expanded transcriptome assembly for the western tarnished plant bug, Lygus hesperus.</title>
        <authorList>
            <person name="Tassone E.E."/>
            <person name="Geib S.M."/>
            <person name="Hall B."/>
            <person name="Fabrick J.A."/>
            <person name="Brent C.S."/>
            <person name="Hull J.J."/>
        </authorList>
    </citation>
    <scope>NUCLEOTIDE SEQUENCE</scope>
</reference>
<sequence>LLVGKMILWGSILLSIAASRASPSSSQYIGDSCEINKAARYVTSDTQSDAKMLLKYPWHVGLHHKEKGDARWKQKCTGSLIRPNLVLTAAHCLHEYESLRRMRLKDILITAGKNKKNLYDKEAHQQSSKIEKSFVHPLYTAELEDMKDIAIVQLKKRFVVSDYVRPVCIKRLSNYKLEAMRARTVVWHMMRDRHRYDDNNTGLIEVKLSIEDCHKTFSKVHNDVTVVPSFYTHDRFCAYHPNGVSSPGRGDSGAAVAVPDGNSWYIIGITSLGGDIYTIFTDINHQLNFIVAALKGIDEERIQITHRRNATSCELPSQHIDCQYVVTNDTCQRKCALKGGEKVEDGDKVKMRCKRGFTPSDYRAQYACLRGEWFHDNPRCIKLCEPLKKKNMEVKCGYDYHKVNCDGYVRPGTLAYYSCDKFYTVTDPYPYVGVAECLENGTWNHSLPDCVPDGCGFLNKAASKATPTISFGVEAKSVLEYPWHVGLHSKEVLTDNLKNVTNFKWVQTCAGSLIRPNMVVTAAHCLHHPNTGVRANPEDVLVTAGKYKRDFYDLEEFQQSSTVNEIKVPKRYNGFITNYHEDIAIIVLNKSFVINDYVRHVCINFTQTFELPRTAGSFVGWGYTEHNLFAMGIIGTHSNVLLKTELPLMDLIACRKLIERSKDGDKFFPYLTADKICGRYVKGSGPQKGDSGGGLVAREGFRWFLEGVMSVKNGASTVGAFTKVHAHLDFIKDAMRTTHIAGPDVDELPYHEGWEYEYN</sequence>
<dbReference type="PROSITE" id="PS50923">
    <property type="entry name" value="SUSHI"/>
    <property type="match status" value="2"/>
</dbReference>
<evidence type="ECO:0000259" key="5">
    <source>
        <dbReference type="PROSITE" id="PS50240"/>
    </source>
</evidence>
<dbReference type="SUPFAM" id="SSF57535">
    <property type="entry name" value="Complement control module/SCR domain"/>
    <property type="match status" value="1"/>
</dbReference>
<dbReference type="CDD" id="cd00033">
    <property type="entry name" value="CCP"/>
    <property type="match status" value="1"/>
</dbReference>
<dbReference type="PANTHER" id="PTHR24256">
    <property type="entry name" value="TRYPTASE-RELATED"/>
    <property type="match status" value="1"/>
</dbReference>
<dbReference type="InterPro" id="IPR000436">
    <property type="entry name" value="Sushi_SCR_CCP_dom"/>
</dbReference>
<feature type="domain" description="Peptidase S1" evidence="5">
    <location>
        <begin position="469"/>
        <end position="736"/>
    </location>
</feature>
<protein>
    <submittedName>
        <fullName evidence="7">Limulus clotting factor C</fullName>
    </submittedName>
</protein>
<evidence type="ECO:0000256" key="2">
    <source>
        <dbReference type="ARBA" id="ARBA00024195"/>
    </source>
</evidence>
<dbReference type="PROSITE" id="PS00134">
    <property type="entry name" value="TRYPSIN_HIS"/>
    <property type="match status" value="2"/>
</dbReference>
<evidence type="ECO:0000256" key="1">
    <source>
        <dbReference type="ARBA" id="ARBA00023157"/>
    </source>
</evidence>
<dbReference type="InterPro" id="IPR051487">
    <property type="entry name" value="Ser/Thr_Proteases_Immune/Dev"/>
</dbReference>
<comment type="similarity">
    <text evidence="2">Belongs to the peptidase S1 family. CLIP subfamily.</text>
</comment>
<name>A0A146KSZ2_LYGHE</name>
<feature type="domain" description="Sushi" evidence="6">
    <location>
        <begin position="394"/>
        <end position="452"/>
    </location>
</feature>
<comment type="caution">
    <text evidence="3">Lacks conserved residue(s) required for the propagation of feature annotation.</text>
</comment>
<keyword evidence="3" id="KW-0768">Sushi</keyword>
<dbReference type="Pfam" id="PF00084">
    <property type="entry name" value="Sushi"/>
    <property type="match status" value="1"/>
</dbReference>
<feature type="disulfide bond" evidence="3">
    <location>
        <begin position="353"/>
        <end position="380"/>
    </location>
</feature>
<dbReference type="PRINTS" id="PR00722">
    <property type="entry name" value="CHYMOTRYPSIN"/>
</dbReference>
<dbReference type="SMART" id="SM00020">
    <property type="entry name" value="Tryp_SPc"/>
    <property type="match status" value="2"/>
</dbReference>
<dbReference type="SUPFAM" id="SSF50494">
    <property type="entry name" value="Trypsin-like serine proteases"/>
    <property type="match status" value="2"/>
</dbReference>
<gene>
    <name evidence="7" type="primary">LFC_2</name>
    <name evidence="7" type="ORF">g.73444</name>
</gene>
<dbReference type="FunFam" id="2.40.10.10:FF:000068">
    <property type="entry name" value="transmembrane protease serine 2"/>
    <property type="match status" value="2"/>
</dbReference>
<dbReference type="Gene3D" id="2.10.70.10">
    <property type="entry name" value="Complement Module, domain 1"/>
    <property type="match status" value="1"/>
</dbReference>
<dbReference type="Gene3D" id="2.40.10.10">
    <property type="entry name" value="Trypsin-like serine proteases"/>
    <property type="match status" value="2"/>
</dbReference>
<dbReference type="EMBL" id="GDHC01020193">
    <property type="protein sequence ID" value="JAP98435.1"/>
    <property type="molecule type" value="Transcribed_RNA"/>
</dbReference>
<accession>A0A146KSZ2</accession>
<dbReference type="InterPro" id="IPR018114">
    <property type="entry name" value="TRYPSIN_HIS"/>
</dbReference>
<feature type="non-terminal residue" evidence="7">
    <location>
        <position position="1"/>
    </location>
</feature>
<evidence type="ECO:0000256" key="4">
    <source>
        <dbReference type="SAM" id="SignalP"/>
    </source>
</evidence>
<proteinExistence type="inferred from homology"/>
<keyword evidence="4" id="KW-0732">Signal</keyword>
<evidence type="ECO:0000313" key="7">
    <source>
        <dbReference type="EMBL" id="JAP98435.1"/>
    </source>
</evidence>
<dbReference type="InterPro" id="IPR035976">
    <property type="entry name" value="Sushi/SCR/CCP_sf"/>
</dbReference>
<evidence type="ECO:0000259" key="6">
    <source>
        <dbReference type="PROSITE" id="PS50923"/>
    </source>
</evidence>
<dbReference type="GO" id="GO:0004252">
    <property type="term" value="F:serine-type endopeptidase activity"/>
    <property type="evidence" value="ECO:0007669"/>
    <property type="project" value="InterPro"/>
</dbReference>
<dbReference type="CDD" id="cd00190">
    <property type="entry name" value="Tryp_SPc"/>
    <property type="match status" value="1"/>
</dbReference>
<dbReference type="InterPro" id="IPR001314">
    <property type="entry name" value="Peptidase_S1A"/>
</dbReference>
<dbReference type="InterPro" id="IPR009003">
    <property type="entry name" value="Peptidase_S1_PA"/>
</dbReference>
<evidence type="ECO:0000256" key="3">
    <source>
        <dbReference type="PROSITE-ProRule" id="PRU00302"/>
    </source>
</evidence>
<feature type="signal peptide" evidence="4">
    <location>
        <begin position="1"/>
        <end position="21"/>
    </location>
</feature>
<organism evidence="7">
    <name type="scientific">Lygus hesperus</name>
    <name type="common">Western plant bug</name>
    <dbReference type="NCBI Taxonomy" id="30085"/>
    <lineage>
        <taxon>Eukaryota</taxon>
        <taxon>Metazoa</taxon>
        <taxon>Ecdysozoa</taxon>
        <taxon>Arthropoda</taxon>
        <taxon>Hexapoda</taxon>
        <taxon>Insecta</taxon>
        <taxon>Pterygota</taxon>
        <taxon>Neoptera</taxon>
        <taxon>Paraneoptera</taxon>
        <taxon>Hemiptera</taxon>
        <taxon>Heteroptera</taxon>
        <taxon>Panheteroptera</taxon>
        <taxon>Cimicomorpha</taxon>
        <taxon>Miridae</taxon>
        <taxon>Mirini</taxon>
        <taxon>Lygus</taxon>
    </lineage>
</organism>